<dbReference type="HOGENOM" id="CLU_271677_0_0_0"/>
<feature type="compositionally biased region" description="Low complexity" evidence="1">
    <location>
        <begin position="1166"/>
        <end position="1177"/>
    </location>
</feature>
<proteinExistence type="predicted"/>
<feature type="region of interest" description="Disordered" evidence="1">
    <location>
        <begin position="699"/>
        <end position="721"/>
    </location>
</feature>
<dbReference type="EMBL" id="CP002353">
    <property type="protein sequence ID" value="ADV63086.1"/>
    <property type="molecule type" value="Genomic_DNA"/>
</dbReference>
<reference evidence="2 3" key="2">
    <citation type="journal article" date="2011" name="Stand. Genomic Sci.">
        <title>Complete genome sequence of Isosphaera pallida type strain (IS1B).</title>
        <authorList>
            <consortium name="US DOE Joint Genome Institute (JGI-PGF)"/>
            <person name="Goker M."/>
            <person name="Cleland D."/>
            <person name="Saunders E."/>
            <person name="Lapidus A."/>
            <person name="Nolan M."/>
            <person name="Lucas S."/>
            <person name="Hammon N."/>
            <person name="Deshpande S."/>
            <person name="Cheng J.F."/>
            <person name="Tapia R."/>
            <person name="Han C."/>
            <person name="Goodwin L."/>
            <person name="Pitluck S."/>
            <person name="Liolios K."/>
            <person name="Pagani I."/>
            <person name="Ivanova N."/>
            <person name="Mavromatis K."/>
            <person name="Pati A."/>
            <person name="Chen A."/>
            <person name="Palaniappan K."/>
            <person name="Land M."/>
            <person name="Hauser L."/>
            <person name="Chang Y.J."/>
            <person name="Jeffries C.D."/>
            <person name="Detter J.C."/>
            <person name="Beck B."/>
            <person name="Woyke T."/>
            <person name="Bristow J."/>
            <person name="Eisen J.A."/>
            <person name="Markowitz V."/>
            <person name="Hugenholtz P."/>
            <person name="Kyrpides N.C."/>
            <person name="Klenk H.P."/>
        </authorList>
    </citation>
    <scope>NUCLEOTIDE SEQUENCE [LARGE SCALE GENOMIC DNA]</scope>
    <source>
        <strain evidence="3">ATCC 43644 / DSM 9630 / IS1B</strain>
    </source>
</reference>
<feature type="compositionally biased region" description="Polar residues" evidence="1">
    <location>
        <begin position="201"/>
        <end position="218"/>
    </location>
</feature>
<protein>
    <submittedName>
        <fullName evidence="2">Uncharacterized protein</fullName>
    </submittedName>
</protein>
<gene>
    <name evidence="2" type="ordered locus">Isop_2514</name>
</gene>
<feature type="compositionally biased region" description="Polar residues" evidence="1">
    <location>
        <begin position="72"/>
        <end position="88"/>
    </location>
</feature>
<organism evidence="2 3">
    <name type="scientific">Isosphaera pallida (strain ATCC 43644 / DSM 9630 / IS1B)</name>
    <dbReference type="NCBI Taxonomy" id="575540"/>
    <lineage>
        <taxon>Bacteria</taxon>
        <taxon>Pseudomonadati</taxon>
        <taxon>Planctomycetota</taxon>
        <taxon>Planctomycetia</taxon>
        <taxon>Isosphaerales</taxon>
        <taxon>Isosphaeraceae</taxon>
        <taxon>Isosphaera</taxon>
    </lineage>
</organism>
<dbReference type="Proteomes" id="UP000008631">
    <property type="component" value="Chromosome"/>
</dbReference>
<evidence type="ECO:0000256" key="1">
    <source>
        <dbReference type="SAM" id="MobiDB-lite"/>
    </source>
</evidence>
<feature type="region of interest" description="Disordered" evidence="1">
    <location>
        <begin position="542"/>
        <end position="568"/>
    </location>
</feature>
<sequence length="1192" mass="127529">MGIKACSGQDPIDAVNHTSHVHPGACSRLDWNSWDRPRRGSVQTRFRESEPLAGSRAFEALAQTFRFPSAQPSFSRHATRPSEASGSVTLEGDEDLEDSDGWWWSWLLAVTLPAACWLLADWSVWLPPLLVAVVATIVWTTDSNSVLEEEDGLKDQAVPPLRNAADGEEKDSSQLRATRWETNVAEGSEPDASDWKRRTNDCSSTTINALGQFPNQEGATVESGPGVTTRREEDAKSHADSTASTKPKRARRGRPRVTRTGPTGSTRGRRGPHLNGPAPDTTGEGEDSSLNVGSGAAGSQWIRVSSGKYVRAEAAVEFDSEVEPASVAVAKPSALVQPDSELQSEPSASLIGAEEAAPTTLLRLTASSTTDVANSARQGHTADSSNAVVDPSVVVTVQEIARAPLAPLLAASPIVLVSPTDSHLADAIETTADTTTPTRSLLVGPDDTQSSWTSVVNHPAPLVLVEPVSTAFSPTSFPIRSPDTPGGEAFRPTPLSLTTEDDPSPRQTLGDDELSAWLQVNSRPLEPQAGSGIDVGWSCERVNDSSDEGDSAAPIARGEVGVSSPDRLEASSELPSVAADTMSVFATFEPEAAATIPSDAGVALQHARVGPSVAPQRWEADQAADLSPAGKTILKVSDVETTLPEEFAFREFVGLVTAVDEPLPSRLETEMVAGPDAIPAAARGDHPNRSLPVRETLADSRTAGADPNPEPPPGQGDSRSPTWFAVPIVAESAKLRMDSAAPEASLEPCEPSETPTCSAAEALIEEGIEFHPPIGSLNDRPDDKAAVPLLRQVGPHQEDEIRWAVHAQPVLPDGWLGLLSTRPFAERPNRCVPPTDWLGRLMNETVPVNIVAVVEPRDAMFDPSRATTAGEVGLIADQPDASPEADSPKSESAPSTIATFAERPVVVHREPILPRIMPDAGPFASGWSLDDWMESLGERRPGRSADRPNGWRIAPERMVIHRRWEPISGETKTVLEPRGASIDEEWCEGETIPPDPPTSSNHPIDARKLLPALDETALALAHDRSRWSAARDPSFLGRRLTETWSPANSVGLVVGNGGRDHRRRGDLFQDPLRRAGSTIPRRGAWSLRRALPRLPRAPPNPTQSHESDTHTPRRVVFEPYRTCPIDAADIRDISSRMSAVGVHSWKSPRSLTGDRPSSQKRGGLGSSQSTSSFLTTSAKTSLPTGVSGPMSE</sequence>
<feature type="region of interest" description="Disordered" evidence="1">
    <location>
        <begin position="1140"/>
        <end position="1192"/>
    </location>
</feature>
<feature type="region of interest" description="Disordered" evidence="1">
    <location>
        <begin position="72"/>
        <end position="92"/>
    </location>
</feature>
<feature type="compositionally biased region" description="Polar residues" evidence="1">
    <location>
        <begin position="1147"/>
        <end position="1160"/>
    </location>
</feature>
<name>E8QY91_ISOPI</name>
<dbReference type="KEGG" id="ipa:Isop_2514"/>
<dbReference type="InParanoid" id="E8QY91"/>
<feature type="region of interest" description="Disordered" evidence="1">
    <location>
        <begin position="1079"/>
        <end position="1117"/>
    </location>
</feature>
<dbReference type="AlphaFoldDB" id="E8QY91"/>
<evidence type="ECO:0000313" key="2">
    <source>
        <dbReference type="EMBL" id="ADV63086.1"/>
    </source>
</evidence>
<reference key="1">
    <citation type="submission" date="2010-11" db="EMBL/GenBank/DDBJ databases">
        <title>The complete sequence of chromosome of Isophaera pallida ATCC 43644.</title>
        <authorList>
            <consortium name="US DOE Joint Genome Institute (JGI-PGF)"/>
            <person name="Lucas S."/>
            <person name="Copeland A."/>
            <person name="Lapidus A."/>
            <person name="Bruce D."/>
            <person name="Goodwin L."/>
            <person name="Pitluck S."/>
            <person name="Kyrpides N."/>
            <person name="Mavromatis K."/>
            <person name="Pagani I."/>
            <person name="Ivanova N."/>
            <person name="Saunders E."/>
            <person name="Brettin T."/>
            <person name="Detter J.C."/>
            <person name="Han C."/>
            <person name="Tapia R."/>
            <person name="Land M."/>
            <person name="Hauser L."/>
            <person name="Markowitz V."/>
            <person name="Cheng J.-F."/>
            <person name="Hugenholtz P."/>
            <person name="Woyke T."/>
            <person name="Wu D."/>
            <person name="Eisen J.A."/>
        </authorList>
    </citation>
    <scope>NUCLEOTIDE SEQUENCE</scope>
    <source>
        <strain>ATCC 43644</strain>
    </source>
</reference>
<feature type="compositionally biased region" description="Basic residues" evidence="1">
    <location>
        <begin position="246"/>
        <end position="257"/>
    </location>
</feature>
<accession>E8QY91</accession>
<keyword evidence="3" id="KW-1185">Reference proteome</keyword>
<evidence type="ECO:0000313" key="3">
    <source>
        <dbReference type="Proteomes" id="UP000008631"/>
    </source>
</evidence>
<feature type="region of interest" description="Disordered" evidence="1">
    <location>
        <begin position="477"/>
        <end position="509"/>
    </location>
</feature>
<feature type="region of interest" description="Disordered" evidence="1">
    <location>
        <begin position="150"/>
        <end position="297"/>
    </location>
</feature>
<feature type="compositionally biased region" description="Basic and acidic residues" evidence="1">
    <location>
        <begin position="229"/>
        <end position="239"/>
    </location>
</feature>